<proteinExistence type="predicted"/>
<name>A0A160V6L4_9ZZZZ</name>
<dbReference type="Pfam" id="PF13618">
    <property type="entry name" value="Gluconate_2-dh3"/>
    <property type="match status" value="1"/>
</dbReference>
<organism evidence="1">
    <name type="scientific">hydrothermal vent metagenome</name>
    <dbReference type="NCBI Taxonomy" id="652676"/>
    <lineage>
        <taxon>unclassified sequences</taxon>
        <taxon>metagenomes</taxon>
        <taxon>ecological metagenomes</taxon>
    </lineage>
</organism>
<dbReference type="InterPro" id="IPR027056">
    <property type="entry name" value="Gluconate_2DH_su3"/>
</dbReference>
<protein>
    <recommendedName>
        <fullName evidence="2">Gluconate 2-dehydrogenase subunit 3 family protein</fullName>
    </recommendedName>
</protein>
<accession>A0A160V6L4</accession>
<evidence type="ECO:0008006" key="2">
    <source>
        <dbReference type="Google" id="ProtNLM"/>
    </source>
</evidence>
<reference evidence="1" key="1">
    <citation type="submission" date="2015-10" db="EMBL/GenBank/DDBJ databases">
        <authorList>
            <person name="Gilbert D.G."/>
        </authorList>
    </citation>
    <scope>NUCLEOTIDE SEQUENCE</scope>
</reference>
<dbReference type="AlphaFoldDB" id="A0A160V6L4"/>
<dbReference type="EMBL" id="FAXA01000064">
    <property type="protein sequence ID" value="CUV01414.1"/>
    <property type="molecule type" value="Genomic_DNA"/>
</dbReference>
<sequence>MVTFLETVIEGEAQLNRLFNAGLAQIEIAAGNRDSSGFQALTDAGKDAALKEVEASHPQFFDALVLQTYNGYYTNPRVFQLIGYGERPTQVTNGSLELLDESLLEQQKQREPFWRRS</sequence>
<evidence type="ECO:0000313" key="1">
    <source>
        <dbReference type="EMBL" id="CUV01414.1"/>
    </source>
</evidence>
<gene>
    <name evidence="1" type="ORF">MGWOODY_Clf293</name>
</gene>